<dbReference type="Gene3D" id="3.40.30.10">
    <property type="entry name" value="Glutaredoxin"/>
    <property type="match status" value="1"/>
</dbReference>
<dbReference type="InterPro" id="IPR006660">
    <property type="entry name" value="Arsenate_reductase-like"/>
</dbReference>
<organism evidence="2 3">
    <name type="scientific">Corynebacterium stationis</name>
    <dbReference type="NCBI Taxonomy" id="1705"/>
    <lineage>
        <taxon>Bacteria</taxon>
        <taxon>Bacillati</taxon>
        <taxon>Actinomycetota</taxon>
        <taxon>Actinomycetes</taxon>
        <taxon>Mycobacteriales</taxon>
        <taxon>Corynebacteriaceae</taxon>
        <taxon>Corynebacterium</taxon>
    </lineage>
</organism>
<dbReference type="AlphaFoldDB" id="A0A177IUK0"/>
<dbReference type="PROSITE" id="PS51353">
    <property type="entry name" value="ARSC"/>
    <property type="match status" value="1"/>
</dbReference>
<evidence type="ECO:0000313" key="3">
    <source>
        <dbReference type="Proteomes" id="UP000076947"/>
    </source>
</evidence>
<accession>A0A177IUK0</accession>
<reference evidence="3" key="1">
    <citation type="submission" date="2016-02" db="EMBL/GenBank/DDBJ databases">
        <authorList>
            <person name="Kaur G."/>
            <person name="Nair G.R."/>
            <person name="Mayilraj S."/>
        </authorList>
    </citation>
    <scope>NUCLEOTIDE SEQUENCE [LARGE SCALE GENOMIC DNA]</scope>
    <source>
        <strain evidence="3">GA-15</strain>
    </source>
</reference>
<dbReference type="OrthoDB" id="9803749at2"/>
<comment type="caution">
    <text evidence="2">The sequence shown here is derived from an EMBL/GenBank/DDBJ whole genome shotgun (WGS) entry which is preliminary data.</text>
</comment>
<keyword evidence="3" id="KW-1185">Reference proteome</keyword>
<dbReference type="EMBL" id="LSTQ01000001">
    <property type="protein sequence ID" value="OAH32498.1"/>
    <property type="molecule type" value="Genomic_DNA"/>
</dbReference>
<gene>
    <name evidence="2" type="ORF">AYJ05_02140</name>
</gene>
<evidence type="ECO:0000313" key="2">
    <source>
        <dbReference type="EMBL" id="OAH32498.1"/>
    </source>
</evidence>
<dbReference type="STRING" id="1705.CA21670_09510"/>
<dbReference type="Proteomes" id="UP000076947">
    <property type="component" value="Unassembled WGS sequence"/>
</dbReference>
<evidence type="ECO:0000256" key="1">
    <source>
        <dbReference type="PROSITE-ProRule" id="PRU01282"/>
    </source>
</evidence>
<protein>
    <submittedName>
        <fullName evidence="2">Glutaredoxin</fullName>
    </submittedName>
</protein>
<dbReference type="InterPro" id="IPR036249">
    <property type="entry name" value="Thioredoxin-like_sf"/>
</dbReference>
<dbReference type="SUPFAM" id="SSF52833">
    <property type="entry name" value="Thioredoxin-like"/>
    <property type="match status" value="1"/>
</dbReference>
<dbReference type="RefSeq" id="WP_066836916.1">
    <property type="nucleotide sequence ID" value="NZ_CAPKTW010000010.1"/>
</dbReference>
<sequence length="80" mass="8957">MKFYGSTECSRCRAAIAELDEAGTEYEFFDVIESKDNLKEFLQLRDSSALFDVARVEGRIGIPAFVKDNGELTLSISDVK</sequence>
<name>A0A177IUK0_9CORY</name>
<comment type="similarity">
    <text evidence="1">Belongs to the ArsC family.</text>
</comment>
<proteinExistence type="inferred from homology"/>